<evidence type="ECO:0000256" key="4">
    <source>
        <dbReference type="ARBA" id="ARBA00022695"/>
    </source>
</evidence>
<keyword evidence="6" id="KW-0547">Nucleotide-binding</keyword>
<proteinExistence type="inferred from homology"/>
<dbReference type="Gene3D" id="1.10.3090.10">
    <property type="entry name" value="cca-adding enzyme, domain 2"/>
    <property type="match status" value="1"/>
</dbReference>
<dbReference type="PANTHER" id="PTHR46173">
    <property type="entry name" value="CCA TRNA NUCLEOTIDYLTRANSFERASE 1, MITOCHONDRIAL"/>
    <property type="match status" value="1"/>
</dbReference>
<evidence type="ECO:0000256" key="6">
    <source>
        <dbReference type="ARBA" id="ARBA00022741"/>
    </source>
</evidence>
<comment type="similarity">
    <text evidence="8">Belongs to the tRNA nucleotidyltransferase/poly(A) polymerase family.</text>
</comment>
<dbReference type="PANTHER" id="PTHR46173:SF1">
    <property type="entry name" value="CCA TRNA NUCLEOTIDYLTRANSFERASE 1, MITOCHONDRIAL"/>
    <property type="match status" value="1"/>
</dbReference>
<keyword evidence="4" id="KW-0548">Nucleotidyltransferase</keyword>
<evidence type="ECO:0000256" key="3">
    <source>
        <dbReference type="ARBA" id="ARBA00022694"/>
    </source>
</evidence>
<keyword evidence="12" id="KW-1185">Reference proteome</keyword>
<dbReference type="InterPro" id="IPR050264">
    <property type="entry name" value="Bact_CCA-adding_enz_type3_sf"/>
</dbReference>
<dbReference type="Pfam" id="PF01743">
    <property type="entry name" value="PolyA_pol"/>
    <property type="match status" value="1"/>
</dbReference>
<keyword evidence="5" id="KW-0479">Metal-binding</keyword>
<dbReference type="InterPro" id="IPR002646">
    <property type="entry name" value="PolA_pol_head_dom"/>
</dbReference>
<gene>
    <name evidence="11" type="ORF">GCM10008908_19380</name>
</gene>
<evidence type="ECO:0000256" key="7">
    <source>
        <dbReference type="ARBA" id="ARBA00022842"/>
    </source>
</evidence>
<dbReference type="Gene3D" id="3.30.460.10">
    <property type="entry name" value="Beta Polymerase, domain 2"/>
    <property type="match status" value="1"/>
</dbReference>
<feature type="domain" description="tRNA nucleotidyltransferase/poly(A) polymerase RNA and SrmB- binding" evidence="10">
    <location>
        <begin position="172"/>
        <end position="232"/>
    </location>
</feature>
<keyword evidence="2 8" id="KW-0808">Transferase</keyword>
<dbReference type="CDD" id="cd05398">
    <property type="entry name" value="NT_ClassII-CCAase"/>
    <property type="match status" value="1"/>
</dbReference>
<keyword evidence="7" id="KW-0460">Magnesium</keyword>
<comment type="cofactor">
    <cofactor evidence="1">
        <name>Mg(2+)</name>
        <dbReference type="ChEBI" id="CHEBI:18420"/>
    </cofactor>
</comment>
<dbReference type="Pfam" id="PF12627">
    <property type="entry name" value="PolyA_pol_RNAbd"/>
    <property type="match status" value="1"/>
</dbReference>
<keyword evidence="3" id="KW-0819">tRNA processing</keyword>
<evidence type="ECO:0000256" key="1">
    <source>
        <dbReference type="ARBA" id="ARBA00001946"/>
    </source>
</evidence>
<keyword evidence="8" id="KW-0694">RNA-binding</keyword>
<accession>A0ABP3VZK8</accession>
<dbReference type="EMBL" id="BAAACI010000006">
    <property type="protein sequence ID" value="GAA0772645.1"/>
    <property type="molecule type" value="Genomic_DNA"/>
</dbReference>
<evidence type="ECO:0000256" key="2">
    <source>
        <dbReference type="ARBA" id="ARBA00022679"/>
    </source>
</evidence>
<reference evidence="12" key="1">
    <citation type="journal article" date="2019" name="Int. J. Syst. Evol. Microbiol.">
        <title>The Global Catalogue of Microorganisms (GCM) 10K type strain sequencing project: providing services to taxonomists for standard genome sequencing and annotation.</title>
        <authorList>
            <consortium name="The Broad Institute Genomics Platform"/>
            <consortium name="The Broad Institute Genome Sequencing Center for Infectious Disease"/>
            <person name="Wu L."/>
            <person name="Ma J."/>
        </authorList>
    </citation>
    <scope>NUCLEOTIDE SEQUENCE [LARGE SCALE GENOMIC DNA]</scope>
    <source>
        <strain evidence="12">JCM 1417</strain>
    </source>
</reference>
<sequence>MYINIPSHIEKCIKFIEKNGFEAYIVGGCVRDSIIGKKPNDWDICTSATPKEIKEIFKKEKTIDVGIEHGTVVVLLESETVEITTFRIDGDYSDGRRPDSVEFTSKLIDDLARRDFTINAIAYNHRIGIRDYFNGVKDIESKVIRCVGDPDKRFKEDSLRIMRALRFMAQLNYKIEEKTLIAIEHNKGLLKKISMERIIVELNKLILSDHPGDGIKYMLNMDIVPTVVPYLKKHEEKYIYDSSKVKESIKVIEGCPKKLHVRLTVFLYYLLKSFKDEDENIIESDYKEKISSLKPKYDIKLSIKCEEILKGLHYDNKTIKNVSTLMAYCDTQIYEDKVYIKRLLQGMGADLLRELIIIKDVTKTFLEENLEIRAEFNLNKMRVELILDEILKNEEAYRKVDLKITGKDLIDLGVKEGIVIGKILDELLEIAIQDPKNNNKGKLTIYAQEIYKDFKSNKNV</sequence>
<comment type="caution">
    <text evidence="11">The sequence shown here is derived from an EMBL/GenBank/DDBJ whole genome shotgun (WGS) entry which is preliminary data.</text>
</comment>
<evidence type="ECO:0000313" key="12">
    <source>
        <dbReference type="Proteomes" id="UP001501047"/>
    </source>
</evidence>
<feature type="domain" description="Poly A polymerase head" evidence="9">
    <location>
        <begin position="23"/>
        <end position="145"/>
    </location>
</feature>
<organism evidence="11 12">
    <name type="scientific">Clostridium subterminale</name>
    <dbReference type="NCBI Taxonomy" id="1550"/>
    <lineage>
        <taxon>Bacteria</taxon>
        <taxon>Bacillati</taxon>
        <taxon>Bacillota</taxon>
        <taxon>Clostridia</taxon>
        <taxon>Eubacteriales</taxon>
        <taxon>Clostridiaceae</taxon>
        <taxon>Clostridium</taxon>
    </lineage>
</organism>
<dbReference type="RefSeq" id="WP_343825922.1">
    <property type="nucleotide sequence ID" value="NZ_BAAACI010000006.1"/>
</dbReference>
<dbReference type="NCBIfam" id="NF009814">
    <property type="entry name" value="PRK13299.1"/>
    <property type="match status" value="1"/>
</dbReference>
<dbReference type="InterPro" id="IPR043519">
    <property type="entry name" value="NT_sf"/>
</dbReference>
<evidence type="ECO:0000256" key="5">
    <source>
        <dbReference type="ARBA" id="ARBA00022723"/>
    </source>
</evidence>
<protein>
    <submittedName>
        <fullName evidence="11">CCA tRNA nucleotidyltransferase</fullName>
    </submittedName>
</protein>
<dbReference type="Proteomes" id="UP001501047">
    <property type="component" value="Unassembled WGS sequence"/>
</dbReference>
<evidence type="ECO:0000259" key="10">
    <source>
        <dbReference type="Pfam" id="PF12627"/>
    </source>
</evidence>
<dbReference type="SUPFAM" id="SSF81891">
    <property type="entry name" value="Poly A polymerase C-terminal region-like"/>
    <property type="match status" value="1"/>
</dbReference>
<evidence type="ECO:0000256" key="8">
    <source>
        <dbReference type="RuleBase" id="RU003953"/>
    </source>
</evidence>
<dbReference type="SUPFAM" id="SSF81301">
    <property type="entry name" value="Nucleotidyltransferase"/>
    <property type="match status" value="1"/>
</dbReference>
<dbReference type="InterPro" id="IPR032828">
    <property type="entry name" value="PolyA_RNA-bd"/>
</dbReference>
<name>A0ABP3VZK8_CLOSU</name>
<evidence type="ECO:0000259" key="9">
    <source>
        <dbReference type="Pfam" id="PF01743"/>
    </source>
</evidence>
<evidence type="ECO:0000313" key="11">
    <source>
        <dbReference type="EMBL" id="GAA0772645.1"/>
    </source>
</evidence>
<dbReference type="Gene3D" id="1.10.246.80">
    <property type="match status" value="1"/>
</dbReference>